<evidence type="ECO:0000256" key="1">
    <source>
        <dbReference type="SAM" id="MobiDB-lite"/>
    </source>
</evidence>
<organism evidence="4 5">
    <name type="scientific">Ichthyophthirius multifiliis</name>
    <name type="common">White spot disease agent</name>
    <name type="synonym">Ich</name>
    <dbReference type="NCBI Taxonomy" id="5932"/>
    <lineage>
        <taxon>Eukaryota</taxon>
        <taxon>Sar</taxon>
        <taxon>Alveolata</taxon>
        <taxon>Ciliophora</taxon>
        <taxon>Intramacronucleata</taxon>
        <taxon>Oligohymenophorea</taxon>
        <taxon>Hymenostomatida</taxon>
        <taxon>Ophryoglenina</taxon>
        <taxon>Ichthyophthirius</taxon>
    </lineage>
</organism>
<dbReference type="CDD" id="cd23767">
    <property type="entry name" value="IQCD"/>
    <property type="match status" value="1"/>
</dbReference>
<reference evidence="4 5" key="1">
    <citation type="submission" date="2011-07" db="EMBL/GenBank/DDBJ databases">
        <authorList>
            <person name="Coyne R."/>
            <person name="Brami D."/>
            <person name="Johnson J."/>
            <person name="Hostetler J."/>
            <person name="Hannick L."/>
            <person name="Clark T."/>
            <person name="Cassidy-Hanley D."/>
            <person name="Inman J."/>
        </authorList>
    </citation>
    <scope>NUCLEOTIDE SEQUENCE [LARGE SCALE GENOMIC DNA]</scope>
    <source>
        <strain evidence="4 5">G5</strain>
    </source>
</reference>
<evidence type="ECO:0000313" key="4">
    <source>
        <dbReference type="EMBL" id="EGR31111.1"/>
    </source>
</evidence>
<dbReference type="SUPFAM" id="SSF52540">
    <property type="entry name" value="P-loop containing nucleoside triphosphate hydrolases"/>
    <property type="match status" value="1"/>
</dbReference>
<dbReference type="GO" id="GO:0003968">
    <property type="term" value="F:RNA-directed RNA polymerase activity"/>
    <property type="evidence" value="ECO:0007669"/>
    <property type="project" value="UniProtKB-EC"/>
</dbReference>
<evidence type="ECO:0000259" key="3">
    <source>
        <dbReference type="Pfam" id="PF24923"/>
    </source>
</evidence>
<dbReference type="InParanoid" id="G0QUJ1"/>
<dbReference type="OMA" id="MHEFIIR"/>
<name>G0QUJ1_ICHMU</name>
<keyword evidence="4" id="KW-0548">Nucleotidyltransferase</keyword>
<dbReference type="Pfam" id="PF00612">
    <property type="entry name" value="IQ"/>
    <property type="match status" value="1"/>
</dbReference>
<keyword evidence="2" id="KW-0472">Membrane</keyword>
<dbReference type="AlphaFoldDB" id="G0QUJ1"/>
<dbReference type="EC" id="2.7.7.48" evidence="4"/>
<dbReference type="InterPro" id="IPR000048">
    <property type="entry name" value="IQ_motif_EF-hand-BS"/>
</dbReference>
<feature type="domain" description="IQCH-like ATP-grasp" evidence="3">
    <location>
        <begin position="518"/>
        <end position="793"/>
    </location>
</feature>
<sequence length="901" mass="105245">TNKQSMFPQFQNEYPQQDPRKKPLGKNLYKPKYVSQKRHEKILQTLSQKQQFLDLINKDQKEGLFEMINKGKLYKNTDLSSAFFGPQSGSIIVTQQAKFFDNIEKNVKKQISTGTENKIQMFKLEQPDFLPSIQSTQQIKQLQIQSNINNISKQKMNSDLNSFMIDTFPKTSSQQQKEINLDIQDPKTYPQVLDTYSLHHFIIRKGKTLEETPEFQSYKRMFSKEWPYLKNIIKSLEKLMKDYGVQIAQIDGKQLVNYSQQKIIPQLEHLIDSCINQEDILKVIKIPKLQYRGTQGKIKAATKIQSVWRMYKSLKEYQRIQIMVQKVKFIQSQFRLFINKKQTRKKIIIKNQWEIDFHKTLQQKFKEDWNILKHKNRVEIHINSFSFDELKRLSMEKISQRQNIQITRIFALKDPLLEIIYISPYQLSSEIVNYYYKILELGDIQNYKDRLHFIYPENSCQFPSHFSTSSLLLYSPQAINRIKKLIKGKQAFIVPGYPSNDDIRLSKSIEAPLMCGEPQQHMIYSTKSGSKRIFNICDVPTPPGAFEIYEEKEFINTLAILILNNIKIDTWLFKIDDEINSRGIAYLTVDNISFIKNLRKINATIEINQDLLHKIQEVLTKSLPSKIKMAIPSLYQNYKQFINYFVRKGGIIEASPTYQSNQISSPSIFFQIDPVGAIKVPKIKYLYKIKITYILQVLGSYDKITGPQYRVIGCSGSQQSLVNMNLELICNIIGKTLFEKGVFGYITIDLIAFPDPSNYNAHPLFWAIGLDCFLNNYSAAFFYFYFLVKGHANSITGECILEQNSNFLKNSQSLSQIVKNQPNQIEDTRSFVYCPYIQHSGIEQLQYKTFFHLCRLEQISFDIEKKYGSTFILVDSLQSSLVGIMTVGNFYLFLYNYFQKS</sequence>
<dbReference type="InterPro" id="IPR038752">
    <property type="entry name" value="IQCH"/>
</dbReference>
<dbReference type="STRING" id="857967.G0QUJ1"/>
<dbReference type="InterPro" id="IPR027417">
    <property type="entry name" value="P-loop_NTPase"/>
</dbReference>
<feature type="transmembrane region" description="Helical" evidence="2">
    <location>
        <begin position="880"/>
        <end position="898"/>
    </location>
</feature>
<dbReference type="OrthoDB" id="2117703at2759"/>
<dbReference type="InterPro" id="IPR056855">
    <property type="entry name" value="ATP-grasp_IQCH"/>
</dbReference>
<dbReference type="eggNOG" id="ENOG502QSF3">
    <property type="taxonomic scope" value="Eukaryota"/>
</dbReference>
<accession>G0QUJ1</accession>
<keyword evidence="5" id="KW-1185">Reference proteome</keyword>
<dbReference type="PANTHER" id="PTHR14465:SF0">
    <property type="entry name" value="IQ DOMAIN-CONTAINING PROTEIN H"/>
    <property type="match status" value="1"/>
</dbReference>
<feature type="compositionally biased region" description="Polar residues" evidence="1">
    <location>
        <begin position="1"/>
        <end position="15"/>
    </location>
</feature>
<dbReference type="Proteomes" id="UP000008983">
    <property type="component" value="Unassembled WGS sequence"/>
</dbReference>
<dbReference type="PROSITE" id="PS50096">
    <property type="entry name" value="IQ"/>
    <property type="match status" value="1"/>
</dbReference>
<evidence type="ECO:0000256" key="2">
    <source>
        <dbReference type="SAM" id="Phobius"/>
    </source>
</evidence>
<dbReference type="PANTHER" id="PTHR14465">
    <property type="entry name" value="IQ DOMAIN-CONTAINING PROTEIN H"/>
    <property type="match status" value="1"/>
</dbReference>
<keyword evidence="4" id="KW-0808">Transferase</keyword>
<protein>
    <submittedName>
        <fullName evidence="4">IQ calmodulin-binding motif family protein, putative</fullName>
        <ecNumber evidence="4">2.7.7.48</ecNumber>
    </submittedName>
</protein>
<dbReference type="RefSeq" id="XP_004034597.1">
    <property type="nucleotide sequence ID" value="XM_004034549.1"/>
</dbReference>
<dbReference type="GeneID" id="14907244"/>
<feature type="non-terminal residue" evidence="4">
    <location>
        <position position="1"/>
    </location>
</feature>
<gene>
    <name evidence="4" type="ORF">IMG5_117540</name>
</gene>
<dbReference type="EMBL" id="GL983915">
    <property type="protein sequence ID" value="EGR31111.1"/>
    <property type="molecule type" value="Genomic_DNA"/>
</dbReference>
<keyword evidence="2" id="KW-0812">Transmembrane</keyword>
<feature type="region of interest" description="Disordered" evidence="1">
    <location>
        <begin position="1"/>
        <end position="26"/>
    </location>
</feature>
<dbReference type="Pfam" id="PF24923">
    <property type="entry name" value="ATP-grasp_IQCH"/>
    <property type="match status" value="1"/>
</dbReference>
<evidence type="ECO:0000313" key="5">
    <source>
        <dbReference type="Proteomes" id="UP000008983"/>
    </source>
</evidence>
<keyword evidence="2" id="KW-1133">Transmembrane helix</keyword>
<proteinExistence type="predicted"/>